<accession>A0ABN8LND2</accession>
<keyword evidence="3" id="KW-1185">Reference proteome</keyword>
<proteinExistence type="predicted"/>
<organism evidence="2 3">
    <name type="scientific">Porites evermanni</name>
    <dbReference type="NCBI Taxonomy" id="104178"/>
    <lineage>
        <taxon>Eukaryota</taxon>
        <taxon>Metazoa</taxon>
        <taxon>Cnidaria</taxon>
        <taxon>Anthozoa</taxon>
        <taxon>Hexacorallia</taxon>
        <taxon>Scleractinia</taxon>
        <taxon>Fungiina</taxon>
        <taxon>Poritidae</taxon>
        <taxon>Porites</taxon>
    </lineage>
</organism>
<evidence type="ECO:0000256" key="1">
    <source>
        <dbReference type="SAM" id="MobiDB-lite"/>
    </source>
</evidence>
<sequence>MPVYGFLDRQIVERWKEMSFQNPPLAPQKDTLSVSSETIPLYHLGAIKQEVALEESCCHEDGSQLISLSGLLETAFNDQAESLTTNTTFTSVFNGSSSSIIYGCPDNCPCVCHVQAPSIPFNQERPSVIMAPVAGRRRASSATNTHAPLQIGGNLDSSVVIAPNQDVDISEEETESNENTDTIPDREQSKDNKKVDEVWKDSEGGQRFLRVDIDGLKTKFKLSEEDWDIMEITHFPGGGRLLGGAWTTIFKRGLHESNPWCNLRLKNNHVRKENSRKMISAPFFRGSGNCKRRECDMKFKMVIEEERGKYVEVTYTGNVCHNYKSYPAKG</sequence>
<gene>
    <name evidence="2" type="ORF">PEVE_00036121</name>
</gene>
<evidence type="ECO:0000313" key="3">
    <source>
        <dbReference type="Proteomes" id="UP001159427"/>
    </source>
</evidence>
<protein>
    <recommendedName>
        <fullName evidence="4">WRKY domain-containing protein</fullName>
    </recommendedName>
</protein>
<reference evidence="2 3" key="1">
    <citation type="submission" date="2022-05" db="EMBL/GenBank/DDBJ databases">
        <authorList>
            <consortium name="Genoscope - CEA"/>
            <person name="William W."/>
        </authorList>
    </citation>
    <scope>NUCLEOTIDE SEQUENCE [LARGE SCALE GENOMIC DNA]</scope>
</reference>
<dbReference type="Proteomes" id="UP001159427">
    <property type="component" value="Unassembled WGS sequence"/>
</dbReference>
<feature type="compositionally biased region" description="Acidic residues" evidence="1">
    <location>
        <begin position="168"/>
        <end position="178"/>
    </location>
</feature>
<comment type="caution">
    <text evidence="2">The sequence shown here is derived from an EMBL/GenBank/DDBJ whole genome shotgun (WGS) entry which is preliminary data.</text>
</comment>
<feature type="compositionally biased region" description="Basic and acidic residues" evidence="1">
    <location>
        <begin position="183"/>
        <end position="198"/>
    </location>
</feature>
<name>A0ABN8LND2_9CNID</name>
<evidence type="ECO:0000313" key="2">
    <source>
        <dbReference type="EMBL" id="CAH3017201.1"/>
    </source>
</evidence>
<evidence type="ECO:0008006" key="4">
    <source>
        <dbReference type="Google" id="ProtNLM"/>
    </source>
</evidence>
<feature type="region of interest" description="Disordered" evidence="1">
    <location>
        <begin position="167"/>
        <end position="198"/>
    </location>
</feature>
<dbReference type="EMBL" id="CALNXI010000057">
    <property type="protein sequence ID" value="CAH3017201.1"/>
    <property type="molecule type" value="Genomic_DNA"/>
</dbReference>